<sequence>MNYWSFVRGFSILSFAVGLVLMVPSSFEKTNSKGKKSLFPGLSKIVAKLKPLILTILVFVVILGLERLGKNLNYRLRDYFLIHDTAIATGYAKGIKRIDLVKIGHEDFYQIDFNAGDKVQSSGLMVAYAAKDSGLFTEMNQYKNSGGQLIINNLRSGKVQVKYSKRFPSFFKVEK</sequence>
<protein>
    <submittedName>
        <fullName evidence="2">Uncharacterized protein</fullName>
    </submittedName>
</protein>
<dbReference type="KEGG" id="mcos:GM418_13875"/>
<dbReference type="RefSeq" id="WP_158867288.1">
    <property type="nucleotide sequence ID" value="NZ_CP046401.1"/>
</dbReference>
<name>A0A6I6JP38_9BACT</name>
<dbReference type="AlphaFoldDB" id="A0A6I6JP38"/>
<keyword evidence="1" id="KW-0812">Transmembrane</keyword>
<keyword evidence="1" id="KW-1133">Transmembrane helix</keyword>
<proteinExistence type="predicted"/>
<gene>
    <name evidence="2" type="ORF">GM418_13875</name>
</gene>
<keyword evidence="3" id="KW-1185">Reference proteome</keyword>
<keyword evidence="1" id="KW-0472">Membrane</keyword>
<evidence type="ECO:0000313" key="2">
    <source>
        <dbReference type="EMBL" id="QGY44715.1"/>
    </source>
</evidence>
<dbReference type="EMBL" id="CP046401">
    <property type="protein sequence ID" value="QGY44715.1"/>
    <property type="molecule type" value="Genomic_DNA"/>
</dbReference>
<feature type="transmembrane region" description="Helical" evidence="1">
    <location>
        <begin position="6"/>
        <end position="24"/>
    </location>
</feature>
<evidence type="ECO:0000256" key="1">
    <source>
        <dbReference type="SAM" id="Phobius"/>
    </source>
</evidence>
<reference evidence="2 3" key="1">
    <citation type="submission" date="2019-11" db="EMBL/GenBank/DDBJ databases">
        <authorList>
            <person name="Zheng R.K."/>
            <person name="Sun C.M."/>
        </authorList>
    </citation>
    <scope>NUCLEOTIDE SEQUENCE [LARGE SCALE GENOMIC DNA]</scope>
    <source>
        <strain evidence="2 3">WC007</strain>
    </source>
</reference>
<organism evidence="2 3">
    <name type="scientific">Maribellus comscasis</name>
    <dbReference type="NCBI Taxonomy" id="2681766"/>
    <lineage>
        <taxon>Bacteria</taxon>
        <taxon>Pseudomonadati</taxon>
        <taxon>Bacteroidota</taxon>
        <taxon>Bacteroidia</taxon>
        <taxon>Marinilabiliales</taxon>
        <taxon>Prolixibacteraceae</taxon>
        <taxon>Maribellus</taxon>
    </lineage>
</organism>
<accession>A0A6I6JP38</accession>
<feature type="transmembrane region" description="Helical" evidence="1">
    <location>
        <begin position="45"/>
        <end position="65"/>
    </location>
</feature>
<evidence type="ECO:0000313" key="3">
    <source>
        <dbReference type="Proteomes" id="UP000428260"/>
    </source>
</evidence>
<dbReference type="Proteomes" id="UP000428260">
    <property type="component" value="Chromosome"/>
</dbReference>